<feature type="non-terminal residue" evidence="1">
    <location>
        <position position="92"/>
    </location>
</feature>
<name>A0A0V0YRT9_9BILA</name>
<protein>
    <submittedName>
        <fullName evidence="1">Uncharacterized protein</fullName>
    </submittedName>
</protein>
<organism evidence="1 2">
    <name type="scientific">Trichinella patagoniensis</name>
    <dbReference type="NCBI Taxonomy" id="990121"/>
    <lineage>
        <taxon>Eukaryota</taxon>
        <taxon>Metazoa</taxon>
        <taxon>Ecdysozoa</taxon>
        <taxon>Nematoda</taxon>
        <taxon>Enoplea</taxon>
        <taxon>Dorylaimia</taxon>
        <taxon>Trichinellida</taxon>
        <taxon>Trichinellidae</taxon>
        <taxon>Trichinella</taxon>
    </lineage>
</organism>
<proteinExistence type="predicted"/>
<dbReference type="STRING" id="990121.A0A0V0YRT9"/>
<reference evidence="1 2" key="1">
    <citation type="submission" date="2015-01" db="EMBL/GenBank/DDBJ databases">
        <title>Evolution of Trichinella species and genotypes.</title>
        <authorList>
            <person name="Korhonen P.K."/>
            <person name="Edoardo P."/>
            <person name="Giuseppe L.R."/>
            <person name="Gasser R.B."/>
        </authorList>
    </citation>
    <scope>NUCLEOTIDE SEQUENCE [LARGE SCALE GENOMIC DNA]</scope>
    <source>
        <strain evidence="1">ISS2496</strain>
    </source>
</reference>
<dbReference type="Proteomes" id="UP000054783">
    <property type="component" value="Unassembled WGS sequence"/>
</dbReference>
<gene>
    <name evidence="1" type="ORF">T12_4902</name>
</gene>
<sequence>LVYEGRAHLLKHTNFDEKQWISRVKSGCRSPVYTNLEVNTVLRTAPHAEHALPTIAYCIKWRRGTLLNAAQWRKRSQCRRYITKNAAMHPPA</sequence>
<evidence type="ECO:0000313" key="2">
    <source>
        <dbReference type="Proteomes" id="UP000054783"/>
    </source>
</evidence>
<comment type="caution">
    <text evidence="1">The sequence shown here is derived from an EMBL/GenBank/DDBJ whole genome shotgun (WGS) entry which is preliminary data.</text>
</comment>
<feature type="non-terminal residue" evidence="1">
    <location>
        <position position="1"/>
    </location>
</feature>
<dbReference type="AlphaFoldDB" id="A0A0V0YRT9"/>
<evidence type="ECO:0000313" key="1">
    <source>
        <dbReference type="EMBL" id="KRY02990.1"/>
    </source>
</evidence>
<accession>A0A0V0YRT9</accession>
<dbReference type="EMBL" id="JYDQ01003247">
    <property type="protein sequence ID" value="KRY02990.1"/>
    <property type="molecule type" value="Genomic_DNA"/>
</dbReference>
<dbReference type="OrthoDB" id="9974479at2759"/>
<keyword evidence="2" id="KW-1185">Reference proteome</keyword>